<dbReference type="RefSeq" id="WP_127027783.1">
    <property type="nucleotide sequence ID" value="NZ_RYFG02000114.1"/>
</dbReference>
<accession>A0ABY3C9W1</accession>
<keyword evidence="2" id="KW-1185">Reference proteome</keyword>
<gene>
    <name evidence="1" type="ORF">EKO24_017455</name>
</gene>
<evidence type="ECO:0000313" key="2">
    <source>
        <dbReference type="Proteomes" id="UP000733744"/>
    </source>
</evidence>
<proteinExistence type="predicted"/>
<protein>
    <submittedName>
        <fullName evidence="1">Uncharacterized protein</fullName>
    </submittedName>
</protein>
<reference evidence="1 2" key="1">
    <citation type="journal article" date="2019" name="Antonie Van Leeuwenhoek">
        <title>Description of 'Ca. Methylobacter oryzae' KRF1, a novel species from the environmentally important Methylobacter clade 2.</title>
        <authorList>
            <person name="Khatri K."/>
            <person name="Mohite J.A."/>
            <person name="Pandit P.S."/>
            <person name="Bahulikar R."/>
            <person name="Rahalkar M.C."/>
        </authorList>
    </citation>
    <scope>NUCLEOTIDE SEQUENCE [LARGE SCALE GENOMIC DNA]</scope>
    <source>
        <strain evidence="1 2">KRF1</strain>
    </source>
</reference>
<dbReference type="Proteomes" id="UP000733744">
    <property type="component" value="Unassembled WGS sequence"/>
</dbReference>
<organism evidence="1 2">
    <name type="scientific">Candidatus Methylobacter oryzae</name>
    <dbReference type="NCBI Taxonomy" id="2497749"/>
    <lineage>
        <taxon>Bacteria</taxon>
        <taxon>Pseudomonadati</taxon>
        <taxon>Pseudomonadota</taxon>
        <taxon>Gammaproteobacteria</taxon>
        <taxon>Methylococcales</taxon>
        <taxon>Methylococcaceae</taxon>
        <taxon>Methylobacter</taxon>
    </lineage>
</organism>
<comment type="caution">
    <text evidence="1">The sequence shown here is derived from an EMBL/GenBank/DDBJ whole genome shotgun (WGS) entry which is preliminary data.</text>
</comment>
<evidence type="ECO:0000313" key="1">
    <source>
        <dbReference type="EMBL" id="TRW91202.1"/>
    </source>
</evidence>
<name>A0ABY3C9W1_9GAMM</name>
<dbReference type="EMBL" id="RYFG02000114">
    <property type="protein sequence ID" value="TRW91202.1"/>
    <property type="molecule type" value="Genomic_DNA"/>
</dbReference>
<sequence>MVEQWRLNLAYGWRAIVFNSLFPGNYRTTGSIEIISTKKRLNSQYFSKKFYKINPASVPADGFSLDINGNETSG</sequence>